<reference evidence="1 2" key="1">
    <citation type="journal article" date="2003" name="Genome Res.">
        <title>Comparative complete genome sequence analysis of the amino acid replacements responsible for the thermostability of Corynebacterium efficiens.</title>
        <authorList>
            <person name="Nishio Y."/>
            <person name="Nakamura Y."/>
            <person name="Kawarabayasi Y."/>
            <person name="Usuda Y."/>
            <person name="Kimura E."/>
            <person name="Sugimoto S."/>
            <person name="Matsui K."/>
            <person name="Yamagishi A."/>
            <person name="Kikuchi H."/>
            <person name="Ikeo K."/>
            <person name="Gojobori T."/>
        </authorList>
    </citation>
    <scope>NUCLEOTIDE SEQUENCE [LARGE SCALE GENOMIC DNA]</scope>
    <source>
        <strain evidence="2">DSM 44549 / YS-314 / AJ 12310 / JCM 11189 / NBRC 100395</strain>
    </source>
</reference>
<evidence type="ECO:0000313" key="2">
    <source>
        <dbReference type="Proteomes" id="UP000001409"/>
    </source>
</evidence>
<dbReference type="RefSeq" id="WP_006769483.1">
    <property type="nucleotide sequence ID" value="NC_004369.1"/>
</dbReference>
<dbReference type="Proteomes" id="UP000001409">
    <property type="component" value="Chromosome"/>
</dbReference>
<dbReference type="STRING" id="196164.gene:10741235"/>
<dbReference type="KEGG" id="cef:CE0831"/>
<accession>Q8FRD0</accession>
<dbReference type="HOGENOM" id="CLU_2315511_0_0_11"/>
<proteinExistence type="predicted"/>
<organism evidence="1 2">
    <name type="scientific">Corynebacterium efficiens (strain DSM 44549 / YS-314 / AJ 12310 / JCM 11189 / NBRC 100395)</name>
    <dbReference type="NCBI Taxonomy" id="196164"/>
    <lineage>
        <taxon>Bacteria</taxon>
        <taxon>Bacillati</taxon>
        <taxon>Actinomycetota</taxon>
        <taxon>Actinomycetes</taxon>
        <taxon>Mycobacteriales</taxon>
        <taxon>Corynebacteriaceae</taxon>
        <taxon>Corynebacterium</taxon>
    </lineage>
</organism>
<evidence type="ECO:0000313" key="1">
    <source>
        <dbReference type="EMBL" id="BAC17641.1"/>
    </source>
</evidence>
<name>Q8FRD0_COREF</name>
<keyword evidence="2" id="KW-1185">Reference proteome</keyword>
<protein>
    <submittedName>
        <fullName evidence="1">Uncharacterized protein</fullName>
    </submittedName>
</protein>
<sequence length="99" mass="11337">MASVRQLLDPSGKRLIRLAVAPLDSGRLIALGDLNDLIKIPVWTTVMRIHVANTPLIHRQRFIHVVTLREWVRQLAGRDHKKSAGELERFIDWIVTVDL</sequence>
<dbReference type="AlphaFoldDB" id="Q8FRD0"/>
<accession>C8NLL8</accession>
<dbReference type="EMBL" id="BA000035">
    <property type="protein sequence ID" value="BAC17641.1"/>
    <property type="molecule type" value="Genomic_DNA"/>
</dbReference>